<keyword evidence="14" id="KW-1185">Reference proteome</keyword>
<evidence type="ECO:0000256" key="2">
    <source>
        <dbReference type="ARBA" id="ARBA00009001"/>
    </source>
</evidence>
<evidence type="ECO:0000256" key="7">
    <source>
        <dbReference type="ARBA" id="ARBA00023242"/>
    </source>
</evidence>
<evidence type="ECO:0000313" key="13">
    <source>
        <dbReference type="Ensembl" id="ENSFCTP00005034499.1"/>
    </source>
</evidence>
<sequence length="313" mass="34669">MVVIRVLFVPSFTLTGQAQSPLHFTFKALAQHEDGPFKALERVSLLVSARKPRPITCTQSQRGGAGSSSLSSLPVLCQLQASEQRAVRLQERSVSVGGPAPTLRAPARPIPTLPAGPRAVCGLYTARRRRPREMAALPDLPFLRLGLPGPPPSPTLRPMRCRPFRARSWLPGLARARRELRPRAAGMPKSKELVSSSSSGSDSDSEVDKKLKRKKQVTPEKPVKKQKTGETSRALSSSKQSSSSRDDNMFQIGKMRYVSVRDFKGKVLIDIREYWMDPEGEMKPGRKGISLNPEQWSQLKEQISDIDDAVRKL</sequence>
<feature type="compositionally biased region" description="Low complexity" evidence="11">
    <location>
        <begin position="193"/>
        <end position="202"/>
    </location>
</feature>
<evidence type="ECO:0000256" key="4">
    <source>
        <dbReference type="ARBA" id="ARBA00023015"/>
    </source>
</evidence>
<evidence type="ECO:0000259" key="12">
    <source>
        <dbReference type="Pfam" id="PF02229"/>
    </source>
</evidence>
<feature type="region of interest" description="Disordered" evidence="11">
    <location>
        <begin position="180"/>
        <end position="248"/>
    </location>
</feature>
<evidence type="ECO:0000256" key="9">
    <source>
        <dbReference type="ARBA" id="ARBA00025843"/>
    </source>
</evidence>
<proteinExistence type="inferred from homology"/>
<reference evidence="13" key="2">
    <citation type="submission" date="2025-08" db="UniProtKB">
        <authorList>
            <consortium name="Ensembl"/>
        </authorList>
    </citation>
    <scope>IDENTIFICATION</scope>
    <source>
        <strain evidence="13">breed Abyssinian</strain>
    </source>
</reference>
<dbReference type="GeneTree" id="ENSGT00390000008802"/>
<feature type="region of interest" description="Disordered" evidence="11">
    <location>
        <begin position="90"/>
        <end position="111"/>
    </location>
</feature>
<name>A0ABI7YI93_FELCA</name>
<dbReference type="InterPro" id="IPR009044">
    <property type="entry name" value="ssDNA-bd_transcriptional_reg"/>
</dbReference>
<evidence type="ECO:0000256" key="5">
    <source>
        <dbReference type="ARBA" id="ARBA00023125"/>
    </source>
</evidence>
<feature type="domain" description="Transcriptional coactivator p15 (PC4) C-terminal" evidence="12">
    <location>
        <begin position="250"/>
        <end position="301"/>
    </location>
</feature>
<organism evidence="13 14">
    <name type="scientific">Felis catus</name>
    <name type="common">Cat</name>
    <name type="synonym">Felis silvestris catus</name>
    <dbReference type="NCBI Taxonomy" id="9685"/>
    <lineage>
        <taxon>Eukaryota</taxon>
        <taxon>Metazoa</taxon>
        <taxon>Chordata</taxon>
        <taxon>Craniata</taxon>
        <taxon>Vertebrata</taxon>
        <taxon>Euteleostomi</taxon>
        <taxon>Mammalia</taxon>
        <taxon>Eutheria</taxon>
        <taxon>Laurasiatheria</taxon>
        <taxon>Carnivora</taxon>
        <taxon>Feliformia</taxon>
        <taxon>Felidae</taxon>
        <taxon>Felinae</taxon>
        <taxon>Felis</taxon>
    </lineage>
</organism>
<dbReference type="Pfam" id="PF02229">
    <property type="entry name" value="PC4"/>
    <property type="match status" value="1"/>
</dbReference>
<feature type="compositionally biased region" description="Low complexity" evidence="11">
    <location>
        <begin position="232"/>
        <end position="243"/>
    </location>
</feature>
<keyword evidence="4" id="KW-0805">Transcription regulation</keyword>
<accession>A0ABI7YI93</accession>
<gene>
    <name evidence="13" type="primary">FBXO28</name>
</gene>
<dbReference type="InterPro" id="IPR003173">
    <property type="entry name" value="PC4_C"/>
</dbReference>
<evidence type="ECO:0000256" key="10">
    <source>
        <dbReference type="ARBA" id="ARBA00031984"/>
    </source>
</evidence>
<dbReference type="Proteomes" id="UP000823872">
    <property type="component" value="Chromosome A1"/>
</dbReference>
<comment type="function">
    <text evidence="8">General coactivator that functions cooperatively with TAFs and mediates functional interactions between upstream activators and the general transcriptional machinery. May be involved in stabilizing the multiprotein transcription complex. Binds single-stranded DNA. Also binds, in vitro, non-specifically to double-stranded DNA (ds DNA).</text>
</comment>
<evidence type="ECO:0000256" key="6">
    <source>
        <dbReference type="ARBA" id="ARBA00023163"/>
    </source>
</evidence>
<feature type="compositionally biased region" description="Basic and acidic residues" evidence="11">
    <location>
        <begin position="217"/>
        <end position="230"/>
    </location>
</feature>
<comment type="subunit">
    <text evidence="9">Homodimer. Interacts with CSTF2.</text>
</comment>
<dbReference type="SUPFAM" id="SSF54447">
    <property type="entry name" value="ssDNA-binding transcriptional regulator domain"/>
    <property type="match status" value="1"/>
</dbReference>
<comment type="subcellular location">
    <subcellularLocation>
        <location evidence="1">Nucleus</location>
    </subcellularLocation>
</comment>
<dbReference type="InterPro" id="IPR045125">
    <property type="entry name" value="Sub1/Tcp4-like"/>
</dbReference>
<reference evidence="13 14" key="1">
    <citation type="submission" date="2021-02" db="EMBL/GenBank/DDBJ databases">
        <title>Safari Cat Assemblies.</title>
        <authorList>
            <person name="Bredemeyer K.R."/>
            <person name="Murphy W.J."/>
        </authorList>
    </citation>
    <scope>NUCLEOTIDE SEQUENCE [LARGE SCALE GENOMIC DNA]</scope>
</reference>
<reference evidence="13" key="3">
    <citation type="submission" date="2025-09" db="UniProtKB">
        <authorList>
            <consortium name="Ensembl"/>
        </authorList>
    </citation>
    <scope>IDENTIFICATION</scope>
    <source>
        <strain evidence="13">breed Abyssinian</strain>
    </source>
</reference>
<evidence type="ECO:0000256" key="8">
    <source>
        <dbReference type="ARBA" id="ARBA00024848"/>
    </source>
</evidence>
<keyword evidence="7" id="KW-0539">Nucleus</keyword>
<evidence type="ECO:0000256" key="3">
    <source>
        <dbReference type="ARBA" id="ARBA00013386"/>
    </source>
</evidence>
<evidence type="ECO:0000256" key="11">
    <source>
        <dbReference type="SAM" id="MobiDB-lite"/>
    </source>
</evidence>
<keyword evidence="6" id="KW-0804">Transcription</keyword>
<dbReference type="PANTHER" id="PTHR13215">
    <property type="entry name" value="RNA POLYMERASE II TRANSCRIPTIONAL COACTIVATOR"/>
    <property type="match status" value="1"/>
</dbReference>
<dbReference type="Gene3D" id="2.30.31.10">
    <property type="entry name" value="Transcriptional Coactivator Pc4, Chain A"/>
    <property type="match status" value="1"/>
</dbReference>
<protein>
    <recommendedName>
        <fullName evidence="3">Activated RNA polymerase II transcriptional coactivator p15</fullName>
    </recommendedName>
    <alternativeName>
        <fullName evidence="10">SUB1 homolog</fullName>
    </alternativeName>
</protein>
<dbReference type="Ensembl" id="ENSFCTT00005047861.1">
    <property type="protein sequence ID" value="ENSFCTP00005034499.1"/>
    <property type="gene ID" value="ENSFCTG00005016716.1"/>
</dbReference>
<evidence type="ECO:0000313" key="14">
    <source>
        <dbReference type="Proteomes" id="UP000823872"/>
    </source>
</evidence>
<evidence type="ECO:0000256" key="1">
    <source>
        <dbReference type="ARBA" id="ARBA00004123"/>
    </source>
</evidence>
<comment type="similarity">
    <text evidence="2">Belongs to the transcriptional coactivator PC4 family.</text>
</comment>
<keyword evidence="5" id="KW-0238">DNA-binding</keyword>